<keyword evidence="2" id="KW-0456">Lyase</keyword>
<accession>A0A6J4NNT7</accession>
<dbReference type="AlphaFoldDB" id="A0A6J4NNT7"/>
<reference evidence="2" key="1">
    <citation type="submission" date="2020-02" db="EMBL/GenBank/DDBJ databases">
        <authorList>
            <person name="Meier V. D."/>
        </authorList>
    </citation>
    <scope>NUCLEOTIDE SEQUENCE</scope>
    <source>
        <strain evidence="2">AVDCRST_MAG35</strain>
    </source>
</reference>
<feature type="non-terminal residue" evidence="2">
    <location>
        <position position="1"/>
    </location>
</feature>
<dbReference type="InterPro" id="IPR050571">
    <property type="entry name" value="Class-IV_PLP-Dep_Aminotrnsfr"/>
</dbReference>
<dbReference type="InterPro" id="IPR043132">
    <property type="entry name" value="BCAT-like_C"/>
</dbReference>
<dbReference type="InterPro" id="IPR036038">
    <property type="entry name" value="Aminotransferase-like"/>
</dbReference>
<sequence length="218" mass="22244">EAGGPGSGADGGSAVGAGPWVLRLTWTGGPGPLASSRLAGATGSLVVAAAPVPAATASTAAVTVAWTRNERSPVAGLKTTSYAENVVALRHARDRGATEALLPNTRGELCEGTGSNVVVALPERPGELLTPPLSSGCLAGITRQLLLRWASEDGLAVREEVLPASVLERADEVLLLSSLRDVQAVHDLDGRALVPGELGRRAAELFARRSAADPDPRV</sequence>
<protein>
    <submittedName>
        <fullName evidence="2">Aminodeoxychorismate lyase</fullName>
        <ecNumber evidence="2">4.1.3.38</ecNumber>
    </submittedName>
</protein>
<dbReference type="GO" id="GO:0046394">
    <property type="term" value="P:carboxylic acid biosynthetic process"/>
    <property type="evidence" value="ECO:0007669"/>
    <property type="project" value="UniProtKB-ARBA"/>
</dbReference>
<dbReference type="SUPFAM" id="SSF56752">
    <property type="entry name" value="D-aminoacid aminotransferase-like PLP-dependent enzymes"/>
    <property type="match status" value="1"/>
</dbReference>
<dbReference type="EC" id="4.1.3.38" evidence="2"/>
<proteinExistence type="inferred from homology"/>
<organism evidence="2">
    <name type="scientific">uncultured Quadrisphaera sp</name>
    <dbReference type="NCBI Taxonomy" id="904978"/>
    <lineage>
        <taxon>Bacteria</taxon>
        <taxon>Bacillati</taxon>
        <taxon>Actinomycetota</taxon>
        <taxon>Actinomycetes</taxon>
        <taxon>Kineosporiales</taxon>
        <taxon>Kineosporiaceae</taxon>
        <taxon>Quadrisphaera</taxon>
        <taxon>environmental samples</taxon>
    </lineage>
</organism>
<dbReference type="Gene3D" id="3.20.10.10">
    <property type="entry name" value="D-amino Acid Aminotransferase, subunit A, domain 2"/>
    <property type="match status" value="1"/>
</dbReference>
<comment type="similarity">
    <text evidence="1">Belongs to the class-IV pyridoxal-phosphate-dependent aminotransferase family.</text>
</comment>
<name>A0A6J4NNT7_9ACTN</name>
<dbReference type="Pfam" id="PF01063">
    <property type="entry name" value="Aminotran_4"/>
    <property type="match status" value="1"/>
</dbReference>
<dbReference type="EMBL" id="CADCUY010000076">
    <property type="protein sequence ID" value="CAA9390558.1"/>
    <property type="molecule type" value="Genomic_DNA"/>
</dbReference>
<dbReference type="GO" id="GO:0005829">
    <property type="term" value="C:cytosol"/>
    <property type="evidence" value="ECO:0007669"/>
    <property type="project" value="TreeGrafter"/>
</dbReference>
<dbReference type="InterPro" id="IPR001544">
    <property type="entry name" value="Aminotrans_IV"/>
</dbReference>
<evidence type="ECO:0000256" key="1">
    <source>
        <dbReference type="ARBA" id="ARBA00009320"/>
    </source>
</evidence>
<gene>
    <name evidence="2" type="ORF">AVDCRST_MAG35-379</name>
</gene>
<dbReference type="GO" id="GO:0008696">
    <property type="term" value="F:4-amino-4-deoxychorismate lyase activity"/>
    <property type="evidence" value="ECO:0007669"/>
    <property type="project" value="UniProtKB-EC"/>
</dbReference>
<dbReference type="PANTHER" id="PTHR42743:SF11">
    <property type="entry name" value="AMINODEOXYCHORISMATE LYASE"/>
    <property type="match status" value="1"/>
</dbReference>
<evidence type="ECO:0000313" key="2">
    <source>
        <dbReference type="EMBL" id="CAA9390558.1"/>
    </source>
</evidence>
<dbReference type="PANTHER" id="PTHR42743">
    <property type="entry name" value="AMINO-ACID AMINOTRANSFERASE"/>
    <property type="match status" value="1"/>
</dbReference>